<protein>
    <submittedName>
        <fullName evidence="4">Peptidase_M14 domain-containing protein</fullName>
    </submittedName>
</protein>
<evidence type="ECO:0000256" key="2">
    <source>
        <dbReference type="PROSITE-ProRule" id="PRU01379"/>
    </source>
</evidence>
<dbReference type="InterPro" id="IPR050821">
    <property type="entry name" value="Cytosolic_carboxypeptidase"/>
</dbReference>
<dbReference type="Gene3D" id="3.40.630.10">
    <property type="entry name" value="Zn peptidases"/>
    <property type="match status" value="1"/>
</dbReference>
<evidence type="ECO:0000259" key="3">
    <source>
        <dbReference type="PROSITE" id="PS52035"/>
    </source>
</evidence>
<keyword evidence="5" id="KW-1185">Reference proteome</keyword>
<feature type="active site" description="Proton donor/acceptor" evidence="2">
    <location>
        <position position="381"/>
    </location>
</feature>
<name>A0ABM9PRG7_9FLAO</name>
<dbReference type="PROSITE" id="PS52035">
    <property type="entry name" value="PEPTIDASE_M14"/>
    <property type="match status" value="1"/>
</dbReference>
<accession>A0ABM9PRG7</accession>
<dbReference type="SMART" id="SM00631">
    <property type="entry name" value="Zn_pept"/>
    <property type="match status" value="1"/>
</dbReference>
<dbReference type="CDD" id="cd06237">
    <property type="entry name" value="M14_Nna1-like"/>
    <property type="match status" value="1"/>
</dbReference>
<proteinExistence type="inferred from homology"/>
<dbReference type="Proteomes" id="UP001497602">
    <property type="component" value="Unassembled WGS sequence"/>
</dbReference>
<comment type="caution">
    <text evidence="4">The sequence shown here is derived from an EMBL/GenBank/DDBJ whole genome shotgun (WGS) entry which is preliminary data.</text>
</comment>
<dbReference type="InterPro" id="IPR000834">
    <property type="entry name" value="Peptidase_M14"/>
</dbReference>
<gene>
    <name evidence="4" type="ORF">T190115A13A_70165</name>
</gene>
<evidence type="ECO:0000313" key="4">
    <source>
        <dbReference type="EMBL" id="CAL2108392.1"/>
    </source>
</evidence>
<organism evidence="4 5">
    <name type="scientific">Tenacibaculum vairaonense</name>
    <dbReference type="NCBI Taxonomy" id="3137860"/>
    <lineage>
        <taxon>Bacteria</taxon>
        <taxon>Pseudomonadati</taxon>
        <taxon>Bacteroidota</taxon>
        <taxon>Flavobacteriia</taxon>
        <taxon>Flavobacteriales</taxon>
        <taxon>Flavobacteriaceae</taxon>
        <taxon>Tenacibaculum</taxon>
    </lineage>
</organism>
<feature type="domain" description="Peptidase M14" evidence="3">
    <location>
        <begin position="162"/>
        <end position="409"/>
    </location>
</feature>
<dbReference type="Pfam" id="PF00246">
    <property type="entry name" value="Peptidase_M14"/>
    <property type="match status" value="1"/>
</dbReference>
<sequence>MRFSFTFKNLVVLLLLFVGCNSVKVVKFKNPVDTTSKEIYKQKHQVYSIKDMQVFATNNFDAARLNGFEKVNDSIVKAVIKPENTPINNSAYYSFKIWSKKSKSIYIQFEYPKEFKHRYVPKIKTKSSSWRAIDSSKVFKNNEYFYLKLNISKDTTWVSAQEIVTSKDTERWYKSVIKNKPYVRLKSVGKTTLKRNLPVLDIYKGTKNNKPIVVLLTRQHPPEVTGFFAYQEFLKTILHDNSLTNEFLNKYRVLAFPIVNPDGVDLGHWRHNAGGVDTNRDWSKYHQPEINQIVKFITQQSKKHNGRIVLGLDFHSTYEDVFYTNKIRKTTALPNFIHEWFLALEKNIPNYKVNEKSGNSTKPVSKGWFLYGHNAVGITYEIGDATPRDKIKVVGKVTAEEMMKILNKSNIN</sequence>
<comment type="cofactor">
    <cofactor evidence="1">
        <name>Zn(2+)</name>
        <dbReference type="ChEBI" id="CHEBI:29105"/>
    </cofactor>
</comment>
<evidence type="ECO:0000313" key="5">
    <source>
        <dbReference type="Proteomes" id="UP001497602"/>
    </source>
</evidence>
<dbReference type="PANTHER" id="PTHR12756">
    <property type="entry name" value="CYTOSOLIC CARBOXYPEPTIDASE"/>
    <property type="match status" value="1"/>
</dbReference>
<dbReference type="PANTHER" id="PTHR12756:SF11">
    <property type="entry name" value="CYTOSOLIC CARBOXYPEPTIDASE 1"/>
    <property type="match status" value="1"/>
</dbReference>
<comment type="similarity">
    <text evidence="2">Belongs to the peptidase M14 family.</text>
</comment>
<evidence type="ECO:0000256" key="1">
    <source>
        <dbReference type="ARBA" id="ARBA00001947"/>
    </source>
</evidence>
<dbReference type="SUPFAM" id="SSF53187">
    <property type="entry name" value="Zn-dependent exopeptidases"/>
    <property type="match status" value="1"/>
</dbReference>
<dbReference type="RefSeq" id="WP_348739989.1">
    <property type="nucleotide sequence ID" value="NZ_CAXJRC010000044.1"/>
</dbReference>
<dbReference type="EMBL" id="CAXJRC010000044">
    <property type="protein sequence ID" value="CAL2108392.1"/>
    <property type="molecule type" value="Genomic_DNA"/>
</dbReference>
<reference evidence="4 5" key="1">
    <citation type="submission" date="2024-05" db="EMBL/GenBank/DDBJ databases">
        <authorList>
            <person name="Duchaud E."/>
        </authorList>
    </citation>
    <scope>NUCLEOTIDE SEQUENCE [LARGE SCALE GENOMIC DNA]</scope>
    <source>
        <strain evidence="4">Ena-SAMPLE-TAB-13-05-2024-13:56:06:370-140305</strain>
    </source>
</reference>
<dbReference type="PROSITE" id="PS51257">
    <property type="entry name" value="PROKAR_LIPOPROTEIN"/>
    <property type="match status" value="1"/>
</dbReference>